<dbReference type="AlphaFoldDB" id="A0AAV6VJP3"/>
<reference evidence="1 2" key="1">
    <citation type="journal article" date="2022" name="Nat. Ecol. Evol.">
        <title>A masculinizing supergene underlies an exaggerated male reproductive morph in a spider.</title>
        <authorList>
            <person name="Hendrickx F."/>
            <person name="De Corte Z."/>
            <person name="Sonet G."/>
            <person name="Van Belleghem S.M."/>
            <person name="Kostlbacher S."/>
            <person name="Vangestel C."/>
        </authorList>
    </citation>
    <scope>NUCLEOTIDE SEQUENCE [LARGE SCALE GENOMIC DNA]</scope>
    <source>
        <strain evidence="1">W744_W776</strain>
    </source>
</reference>
<comment type="caution">
    <text evidence="1">The sequence shown here is derived from an EMBL/GenBank/DDBJ whole genome shotgun (WGS) entry which is preliminary data.</text>
</comment>
<dbReference type="EMBL" id="JAFNEN010000065">
    <property type="protein sequence ID" value="KAG8196705.1"/>
    <property type="molecule type" value="Genomic_DNA"/>
</dbReference>
<proteinExistence type="predicted"/>
<accession>A0AAV6VJP3</accession>
<gene>
    <name evidence="1" type="ORF">JTE90_023214</name>
</gene>
<keyword evidence="2" id="KW-1185">Reference proteome</keyword>
<evidence type="ECO:0000313" key="2">
    <source>
        <dbReference type="Proteomes" id="UP000827092"/>
    </source>
</evidence>
<dbReference type="Proteomes" id="UP000827092">
    <property type="component" value="Unassembled WGS sequence"/>
</dbReference>
<sequence length="68" mass="7842">MPGYFITLLLSSERRSSKSKHPSLKSILIIHNKRLISESKTRHEAVHRFISCSQQSYLKKRACSKVAE</sequence>
<organism evidence="1 2">
    <name type="scientific">Oedothorax gibbosus</name>
    <dbReference type="NCBI Taxonomy" id="931172"/>
    <lineage>
        <taxon>Eukaryota</taxon>
        <taxon>Metazoa</taxon>
        <taxon>Ecdysozoa</taxon>
        <taxon>Arthropoda</taxon>
        <taxon>Chelicerata</taxon>
        <taxon>Arachnida</taxon>
        <taxon>Araneae</taxon>
        <taxon>Araneomorphae</taxon>
        <taxon>Entelegynae</taxon>
        <taxon>Araneoidea</taxon>
        <taxon>Linyphiidae</taxon>
        <taxon>Erigoninae</taxon>
        <taxon>Oedothorax</taxon>
    </lineage>
</organism>
<name>A0AAV6VJP3_9ARAC</name>
<protein>
    <submittedName>
        <fullName evidence="1">Uncharacterized protein</fullName>
    </submittedName>
</protein>
<evidence type="ECO:0000313" key="1">
    <source>
        <dbReference type="EMBL" id="KAG8196705.1"/>
    </source>
</evidence>